<dbReference type="SUPFAM" id="SSF69118">
    <property type="entry name" value="AhpD-like"/>
    <property type="match status" value="1"/>
</dbReference>
<keyword evidence="2" id="KW-0575">Peroxidase</keyword>
<proteinExistence type="predicted"/>
<evidence type="ECO:0000313" key="2">
    <source>
        <dbReference type="EMBL" id="MBB4663110.1"/>
    </source>
</evidence>
<name>A0A840IGN5_9ACTN</name>
<evidence type="ECO:0000259" key="1">
    <source>
        <dbReference type="Pfam" id="PF02627"/>
    </source>
</evidence>
<keyword evidence="3" id="KW-1185">Reference proteome</keyword>
<dbReference type="InterPro" id="IPR003779">
    <property type="entry name" value="CMD-like"/>
</dbReference>
<dbReference type="Gene3D" id="1.20.1290.10">
    <property type="entry name" value="AhpD-like"/>
    <property type="match status" value="1"/>
</dbReference>
<dbReference type="EMBL" id="JACHNU010000003">
    <property type="protein sequence ID" value="MBB4663110.1"/>
    <property type="molecule type" value="Genomic_DNA"/>
</dbReference>
<dbReference type="NCBIfam" id="TIGR00778">
    <property type="entry name" value="ahpD_dom"/>
    <property type="match status" value="1"/>
</dbReference>
<dbReference type="GO" id="GO:0051920">
    <property type="term" value="F:peroxiredoxin activity"/>
    <property type="evidence" value="ECO:0007669"/>
    <property type="project" value="InterPro"/>
</dbReference>
<feature type="domain" description="Carboxymuconolactone decarboxylase-like" evidence="1">
    <location>
        <begin position="21"/>
        <end position="103"/>
    </location>
</feature>
<accession>A0A840IGN5</accession>
<comment type="caution">
    <text evidence="2">The sequence shown here is derived from an EMBL/GenBank/DDBJ whole genome shotgun (WGS) entry which is preliminary data.</text>
</comment>
<dbReference type="InterPro" id="IPR004675">
    <property type="entry name" value="AhpD_core"/>
</dbReference>
<reference evidence="2 3" key="1">
    <citation type="submission" date="2020-08" db="EMBL/GenBank/DDBJ databases">
        <title>Genomic Encyclopedia of Archaeal and Bacterial Type Strains, Phase II (KMG-II): from individual species to whole genera.</title>
        <authorList>
            <person name="Goeker M."/>
        </authorList>
    </citation>
    <scope>NUCLEOTIDE SEQUENCE [LARGE SCALE GENOMIC DNA]</scope>
    <source>
        <strain evidence="2 3">DSM 23288</strain>
    </source>
</reference>
<dbReference type="InterPro" id="IPR029032">
    <property type="entry name" value="AhpD-like"/>
</dbReference>
<protein>
    <submittedName>
        <fullName evidence="2">AhpD family alkylhydroperoxidase</fullName>
    </submittedName>
</protein>
<dbReference type="Proteomes" id="UP000585272">
    <property type="component" value="Unassembled WGS sequence"/>
</dbReference>
<sequence>MSQTETHTLEPRTPHPITLVPGAMEALHALHGSALKAGLSDSLVELVNLRASQINGCSVCVELHARALKRGGASDERIWAVAGWRDAPYFDAAERVALELAEELTRTADRGDAVPDALWEEALRHYDETALAALTIAIANVNVWNRLNVATRQVAGAWKG</sequence>
<gene>
    <name evidence="2" type="ORF">BDZ31_002699</name>
</gene>
<keyword evidence="2" id="KW-0560">Oxidoreductase</keyword>
<evidence type="ECO:0000313" key="3">
    <source>
        <dbReference type="Proteomes" id="UP000585272"/>
    </source>
</evidence>
<dbReference type="AlphaFoldDB" id="A0A840IGN5"/>
<organism evidence="2 3">
    <name type="scientific">Conexibacter arvalis</name>
    <dbReference type="NCBI Taxonomy" id="912552"/>
    <lineage>
        <taxon>Bacteria</taxon>
        <taxon>Bacillati</taxon>
        <taxon>Actinomycetota</taxon>
        <taxon>Thermoleophilia</taxon>
        <taxon>Solirubrobacterales</taxon>
        <taxon>Conexibacteraceae</taxon>
        <taxon>Conexibacter</taxon>
    </lineage>
</organism>
<dbReference type="PANTHER" id="PTHR34846:SF7">
    <property type="entry name" value="BLL7811 PROTEIN"/>
    <property type="match status" value="1"/>
</dbReference>
<dbReference type="PANTHER" id="PTHR34846">
    <property type="entry name" value="4-CARBOXYMUCONOLACTONE DECARBOXYLASE FAMILY PROTEIN (AFU_ORTHOLOGUE AFUA_6G11590)"/>
    <property type="match status" value="1"/>
</dbReference>
<dbReference type="Pfam" id="PF02627">
    <property type="entry name" value="CMD"/>
    <property type="match status" value="1"/>
</dbReference>
<dbReference type="RefSeq" id="WP_183342838.1">
    <property type="nucleotide sequence ID" value="NZ_JACHNU010000003.1"/>
</dbReference>